<dbReference type="InterPro" id="IPR011990">
    <property type="entry name" value="TPR-like_helical_dom_sf"/>
</dbReference>
<dbReference type="InterPro" id="IPR019734">
    <property type="entry name" value="TPR_rpt"/>
</dbReference>
<dbReference type="PANTHER" id="PTHR10098:SF112">
    <property type="entry name" value="SLR0380 PROTEIN"/>
    <property type="match status" value="1"/>
</dbReference>
<dbReference type="EMBL" id="JAHHIF010000046">
    <property type="protein sequence ID" value="MBW4547699.1"/>
    <property type="molecule type" value="Genomic_DNA"/>
</dbReference>
<evidence type="ECO:0000259" key="1">
    <source>
        <dbReference type="Pfam" id="PF12770"/>
    </source>
</evidence>
<reference evidence="2" key="2">
    <citation type="journal article" date="2022" name="Microbiol. Resour. Announc.">
        <title>Metagenome Sequencing to Explore Phylogenomics of Terrestrial Cyanobacteria.</title>
        <authorList>
            <person name="Ward R.D."/>
            <person name="Stajich J.E."/>
            <person name="Johansen J.R."/>
            <person name="Huntemann M."/>
            <person name="Clum A."/>
            <person name="Foster B."/>
            <person name="Foster B."/>
            <person name="Roux S."/>
            <person name="Palaniappan K."/>
            <person name="Varghese N."/>
            <person name="Mukherjee S."/>
            <person name="Reddy T.B.K."/>
            <person name="Daum C."/>
            <person name="Copeland A."/>
            <person name="Chen I.A."/>
            <person name="Ivanova N.N."/>
            <person name="Kyrpides N.C."/>
            <person name="Shapiro N."/>
            <person name="Eloe-Fadrosh E.A."/>
            <person name="Pietrasiak N."/>
        </authorList>
    </citation>
    <scope>NUCLEOTIDE SEQUENCE</scope>
    <source>
        <strain evidence="2">CPER-KK1</strain>
    </source>
</reference>
<dbReference type="Pfam" id="PF12770">
    <property type="entry name" value="CHAT"/>
    <property type="match status" value="1"/>
</dbReference>
<feature type="domain" description="CHAT" evidence="1">
    <location>
        <begin position="611"/>
        <end position="879"/>
    </location>
</feature>
<dbReference type="PANTHER" id="PTHR10098">
    <property type="entry name" value="RAPSYN-RELATED"/>
    <property type="match status" value="1"/>
</dbReference>
<accession>A0A951PQX8</accession>
<dbReference type="Proteomes" id="UP000753908">
    <property type="component" value="Unassembled WGS sequence"/>
</dbReference>
<evidence type="ECO:0000313" key="3">
    <source>
        <dbReference type="Proteomes" id="UP000753908"/>
    </source>
</evidence>
<evidence type="ECO:0000313" key="2">
    <source>
        <dbReference type="EMBL" id="MBW4547699.1"/>
    </source>
</evidence>
<reference evidence="2" key="1">
    <citation type="submission" date="2021-05" db="EMBL/GenBank/DDBJ databases">
        <authorList>
            <person name="Pietrasiak N."/>
            <person name="Ward R."/>
            <person name="Stajich J.E."/>
            <person name="Kurbessoian T."/>
        </authorList>
    </citation>
    <scope>NUCLEOTIDE SEQUENCE</scope>
    <source>
        <strain evidence="2">CPER-KK1</strain>
    </source>
</reference>
<proteinExistence type="predicted"/>
<dbReference type="InterPro" id="IPR024983">
    <property type="entry name" value="CHAT_dom"/>
</dbReference>
<gene>
    <name evidence="2" type="ORF">KME25_25140</name>
</gene>
<dbReference type="SUPFAM" id="SSF48452">
    <property type="entry name" value="TPR-like"/>
    <property type="match status" value="2"/>
</dbReference>
<dbReference type="AlphaFoldDB" id="A0A951PQX8"/>
<dbReference type="Gene3D" id="1.25.40.10">
    <property type="entry name" value="Tetratricopeptide repeat domain"/>
    <property type="match status" value="2"/>
</dbReference>
<name>A0A951PQX8_9CYAN</name>
<comment type="caution">
    <text evidence="2">The sequence shown here is derived from an EMBL/GenBank/DDBJ whole genome shotgun (WGS) entry which is preliminary data.</text>
</comment>
<sequence>MARKQPVFFSRVNLLNLAQAVASLTFLAGLGVGITPAWAQVPTTPPLVQTLPDALELDKQGRDFYDTGQFNQAVKVWQQAATTFEAQGDKLRQAMTLSNLSLAYQQMGEWSLATKIVEDSLNLLQVGQNPANSKDQLKVLAQALEVQGRLQLARGQAQAAQSTWQKATDTYAQVGDDVGVIRSRINQTQALRSLGLYRRALSTLTEVEQTLQKQPDSPLKASGLRNLGNVFRVVGNLKNSQEFLQQSRELAERLRSPQDLSMALFSMGNTARASYSQFIAIDNQKQAELKAQEALAFYQQAITTATSPTTKLQAQLNQLSLLVDTEQVSAAQTLLPQIQSQLTNSPPSRTVVYGWIDLAQSLMKLSALSPQSSVPPTDIAQMLVTSRQQAKSLGDRRVESYALGHLGELYEMNGQESEAIDLTQQALNLAQMINAPEITNKWQWQLGRLLKAQGDRTSAIAAYTEAVNTLKSLRSDLVAINPDIQFSFRESVEPVYRQLVGLLLESEGGSQPSQDNLKQAREVIESLQLAELDNFFRENCLDVKQQVDQIDEKAAVIYPILLDDRLEVILSLPGQNLRHYATPVPPQQVESLVEELRQNLLLPYTSEAEIQPQAQKIYNWLIQPAQTAIAQSGIETLVFVLDGPLRNLPMAVLYDGKQYLVEKYSIALTPGLQLVDPRPLPQRQLKALTAGLSESRRNFAPLEFVESELEQIKSEIPSDVLLNQQFTSTTLDNKINSSPVPVVHLATHGQFSSQAEETFILAWDKPINVNELDQLLRTIEQSQSGTLELLVLSACETAAGDKRAALGLAGVAVRAGARSTLASLWLVDDESTALLMSHFYQELKTGVSKAEALRRAQLVLLQGKYQHPRLWAAFVLLGNWL</sequence>
<dbReference type="SMART" id="SM00028">
    <property type="entry name" value="TPR"/>
    <property type="match status" value="5"/>
</dbReference>
<organism evidence="2 3">
    <name type="scientific">Symplocastrum torsivum CPER-KK1</name>
    <dbReference type="NCBI Taxonomy" id="450513"/>
    <lineage>
        <taxon>Bacteria</taxon>
        <taxon>Bacillati</taxon>
        <taxon>Cyanobacteriota</taxon>
        <taxon>Cyanophyceae</taxon>
        <taxon>Oscillatoriophycideae</taxon>
        <taxon>Oscillatoriales</taxon>
        <taxon>Microcoleaceae</taxon>
        <taxon>Symplocastrum</taxon>
    </lineage>
</organism>
<protein>
    <submittedName>
        <fullName evidence="2">CHAT domain-containing protein</fullName>
    </submittedName>
</protein>